<name>A0ABY6BDC3_9GAMM</name>
<keyword evidence="8 10" id="KW-0030">Aminoacyl-tRNA synthetase</keyword>
<dbReference type="InterPro" id="IPR015807">
    <property type="entry name" value="His-tRNA-ligase"/>
</dbReference>
<evidence type="ECO:0000256" key="9">
    <source>
        <dbReference type="ARBA" id="ARBA00047639"/>
    </source>
</evidence>
<evidence type="ECO:0000313" key="13">
    <source>
        <dbReference type="Proteomes" id="UP001064632"/>
    </source>
</evidence>
<dbReference type="PANTHER" id="PTHR11476:SF7">
    <property type="entry name" value="HISTIDINE--TRNA LIGASE"/>
    <property type="match status" value="1"/>
</dbReference>
<dbReference type="CDD" id="cd00859">
    <property type="entry name" value="HisRS_anticodon"/>
    <property type="match status" value="1"/>
</dbReference>
<dbReference type="CDD" id="cd00773">
    <property type="entry name" value="HisRS-like_core"/>
    <property type="match status" value="1"/>
</dbReference>
<dbReference type="Gene3D" id="3.40.50.800">
    <property type="entry name" value="Anticodon-binding domain"/>
    <property type="match status" value="1"/>
</dbReference>
<dbReference type="InterPro" id="IPR041715">
    <property type="entry name" value="HisRS-like_core"/>
</dbReference>
<dbReference type="PROSITE" id="PS50862">
    <property type="entry name" value="AA_TRNA_LIGASE_II"/>
    <property type="match status" value="1"/>
</dbReference>
<evidence type="ECO:0000256" key="5">
    <source>
        <dbReference type="ARBA" id="ARBA00022741"/>
    </source>
</evidence>
<dbReference type="InterPro" id="IPR004154">
    <property type="entry name" value="Anticodon-bd"/>
</dbReference>
<evidence type="ECO:0000313" key="12">
    <source>
        <dbReference type="EMBL" id="UXI67115.1"/>
    </source>
</evidence>
<dbReference type="Gene3D" id="3.30.930.10">
    <property type="entry name" value="Bira Bifunctional Protein, Domain 2"/>
    <property type="match status" value="1"/>
</dbReference>
<keyword evidence="13" id="KW-1185">Reference proteome</keyword>
<evidence type="ECO:0000256" key="8">
    <source>
        <dbReference type="ARBA" id="ARBA00023146"/>
    </source>
</evidence>
<dbReference type="Pfam" id="PF03129">
    <property type="entry name" value="HGTP_anticodon"/>
    <property type="match status" value="1"/>
</dbReference>
<dbReference type="RefSeq" id="WP_261694091.1">
    <property type="nucleotide sequence ID" value="NZ_CP104694.1"/>
</dbReference>
<dbReference type="EC" id="6.1.1.21" evidence="10"/>
<comment type="subcellular location">
    <subcellularLocation>
        <location evidence="10">Cytoplasm</location>
    </subcellularLocation>
</comment>
<evidence type="ECO:0000256" key="2">
    <source>
        <dbReference type="ARBA" id="ARBA00011738"/>
    </source>
</evidence>
<comment type="subunit">
    <text evidence="2 10">Homodimer.</text>
</comment>
<evidence type="ECO:0000256" key="4">
    <source>
        <dbReference type="ARBA" id="ARBA00022598"/>
    </source>
</evidence>
<proteinExistence type="inferred from homology"/>
<comment type="similarity">
    <text evidence="1 10">Belongs to the class-II aminoacyl-tRNA synthetase family.</text>
</comment>
<keyword evidence="5 10" id="KW-0547">Nucleotide-binding</keyword>
<dbReference type="GO" id="GO:0004821">
    <property type="term" value="F:histidine-tRNA ligase activity"/>
    <property type="evidence" value="ECO:0007669"/>
    <property type="project" value="UniProtKB-EC"/>
</dbReference>
<keyword evidence="6 10" id="KW-0067">ATP-binding</keyword>
<comment type="catalytic activity">
    <reaction evidence="9 10">
        <text>tRNA(His) + L-histidine + ATP = L-histidyl-tRNA(His) + AMP + diphosphate + H(+)</text>
        <dbReference type="Rhea" id="RHEA:17313"/>
        <dbReference type="Rhea" id="RHEA-COMP:9665"/>
        <dbReference type="Rhea" id="RHEA-COMP:9689"/>
        <dbReference type="ChEBI" id="CHEBI:15378"/>
        <dbReference type="ChEBI" id="CHEBI:30616"/>
        <dbReference type="ChEBI" id="CHEBI:33019"/>
        <dbReference type="ChEBI" id="CHEBI:57595"/>
        <dbReference type="ChEBI" id="CHEBI:78442"/>
        <dbReference type="ChEBI" id="CHEBI:78527"/>
        <dbReference type="ChEBI" id="CHEBI:456215"/>
        <dbReference type="EC" id="6.1.1.21"/>
    </reaction>
</comment>
<dbReference type="PIRSF" id="PIRSF001549">
    <property type="entry name" value="His-tRNA_synth"/>
    <property type="match status" value="1"/>
</dbReference>
<evidence type="ECO:0000256" key="1">
    <source>
        <dbReference type="ARBA" id="ARBA00008226"/>
    </source>
</evidence>
<dbReference type="Proteomes" id="UP001064632">
    <property type="component" value="Chromosome"/>
</dbReference>
<reference evidence="12" key="1">
    <citation type="submission" date="2022-09" db="EMBL/GenBank/DDBJ databases">
        <title>Tahibacter sp. nov., isolated from a fresh water.</title>
        <authorList>
            <person name="Baek J.H."/>
            <person name="Lee J.K."/>
            <person name="Kim J.M."/>
            <person name="Jeon C.O."/>
        </authorList>
    </citation>
    <scope>NUCLEOTIDE SEQUENCE</scope>
    <source>
        <strain evidence="12">W38</strain>
    </source>
</reference>
<dbReference type="InterPro" id="IPR004516">
    <property type="entry name" value="HisRS/HisZ"/>
</dbReference>
<sequence length="458" mass="51136">MALTPARTPPGVLELLPLDQIAFQGMLDTIRGNFERFGFLPVETPVMELTDILLTKEGGETERQVYFVQSTGSMEKGGTPEIALRFDLTVPLARYVAEHEHQLNFPFRRYQMQRVYRGERAQRGRFREFYQCDIDVIGKDSLSIRYDAELPAVIYNVFRDLKIGPFTIQLNNRKLMRGFFENLGVVDGEKQTLVLREVDKLDKRGADYVRETLTGEGFGLDASVADRILDFVGTRSTGHDDALAKLAALGHGSETFNQGVAELRDVLELIRAFGVPESYYAVNFSIARGLDYYTGTVYETHLVEHPQIGSICSGGRYENLAGHYTKSHLPGVGISIGATRLFWQLREAGLIGTGASTVEVLVTQMDEAELPRYVAIATELRQAGIATEVVLEPGKLAKQFKYADRAGIRFAVLVGSNEIARDVVVIKDLARQEQFEVTRADLVKTLRVELEQAAAMRT</sequence>
<keyword evidence="7 10" id="KW-0648">Protein biosynthesis</keyword>
<keyword evidence="4 10" id="KW-0436">Ligase</keyword>
<dbReference type="SUPFAM" id="SSF55681">
    <property type="entry name" value="Class II aaRS and biotin synthetases"/>
    <property type="match status" value="1"/>
</dbReference>
<evidence type="ECO:0000256" key="3">
    <source>
        <dbReference type="ARBA" id="ARBA00022490"/>
    </source>
</evidence>
<organism evidence="12 13">
    <name type="scientific">Tahibacter amnicola</name>
    <dbReference type="NCBI Taxonomy" id="2976241"/>
    <lineage>
        <taxon>Bacteria</taxon>
        <taxon>Pseudomonadati</taxon>
        <taxon>Pseudomonadota</taxon>
        <taxon>Gammaproteobacteria</taxon>
        <taxon>Lysobacterales</taxon>
        <taxon>Rhodanobacteraceae</taxon>
        <taxon>Tahibacter</taxon>
    </lineage>
</organism>
<dbReference type="InterPro" id="IPR045864">
    <property type="entry name" value="aa-tRNA-synth_II/BPL/LPL"/>
</dbReference>
<keyword evidence="3 10" id="KW-0963">Cytoplasm</keyword>
<accession>A0ABY6BDC3</accession>
<dbReference type="InterPro" id="IPR036621">
    <property type="entry name" value="Anticodon-bd_dom_sf"/>
</dbReference>
<dbReference type="EMBL" id="CP104694">
    <property type="protein sequence ID" value="UXI67115.1"/>
    <property type="molecule type" value="Genomic_DNA"/>
</dbReference>
<evidence type="ECO:0000259" key="11">
    <source>
        <dbReference type="PROSITE" id="PS50862"/>
    </source>
</evidence>
<evidence type="ECO:0000256" key="7">
    <source>
        <dbReference type="ARBA" id="ARBA00022917"/>
    </source>
</evidence>
<dbReference type="NCBIfam" id="TIGR00442">
    <property type="entry name" value="hisS"/>
    <property type="match status" value="1"/>
</dbReference>
<protein>
    <recommendedName>
        <fullName evidence="10">Histidine--tRNA ligase</fullName>
        <ecNumber evidence="10">6.1.1.21</ecNumber>
    </recommendedName>
    <alternativeName>
        <fullName evidence="10">Histidyl-tRNA synthetase</fullName>
        <shortName evidence="10">HisRS</shortName>
    </alternativeName>
</protein>
<evidence type="ECO:0000256" key="6">
    <source>
        <dbReference type="ARBA" id="ARBA00022840"/>
    </source>
</evidence>
<evidence type="ECO:0000256" key="10">
    <source>
        <dbReference type="HAMAP-Rule" id="MF_00127"/>
    </source>
</evidence>
<gene>
    <name evidence="10 12" type="primary">hisS</name>
    <name evidence="12" type="ORF">N4264_20570</name>
</gene>
<dbReference type="Pfam" id="PF13393">
    <property type="entry name" value="tRNA-synt_His"/>
    <property type="match status" value="1"/>
</dbReference>
<dbReference type="InterPro" id="IPR033656">
    <property type="entry name" value="HisRS_anticodon"/>
</dbReference>
<dbReference type="PANTHER" id="PTHR11476">
    <property type="entry name" value="HISTIDYL-TRNA SYNTHETASE"/>
    <property type="match status" value="1"/>
</dbReference>
<dbReference type="InterPro" id="IPR006195">
    <property type="entry name" value="aa-tRNA-synth_II"/>
</dbReference>
<dbReference type="HAMAP" id="MF_00127">
    <property type="entry name" value="His_tRNA_synth"/>
    <property type="match status" value="1"/>
</dbReference>
<dbReference type="SUPFAM" id="SSF52954">
    <property type="entry name" value="Class II aaRS ABD-related"/>
    <property type="match status" value="1"/>
</dbReference>
<feature type="domain" description="Aminoacyl-transfer RNA synthetases class-II family profile" evidence="11">
    <location>
        <begin position="26"/>
        <end position="371"/>
    </location>
</feature>